<comment type="caution">
    <text evidence="2">The sequence shown here is derived from an EMBL/GenBank/DDBJ whole genome shotgun (WGS) entry which is preliminary data.</text>
</comment>
<protein>
    <submittedName>
        <fullName evidence="2">Uncharacterized protein</fullName>
    </submittedName>
</protein>
<accession>A0A5B0NHD1</accession>
<evidence type="ECO:0000313" key="3">
    <source>
        <dbReference type="Proteomes" id="UP000324748"/>
    </source>
</evidence>
<sequence length="102" mass="11497">MHFLGALTSITLMVSLPFTILSNDVPNDYIMKNLQDTAKDYMEIFTADGKLAYRFTKNPNGSSQDKTTTILENGSLQKIFALSSVSCVTTQTMNDSRWSQWF</sequence>
<gene>
    <name evidence="2" type="ORF">PGT21_030479</name>
</gene>
<evidence type="ECO:0000256" key="1">
    <source>
        <dbReference type="SAM" id="SignalP"/>
    </source>
</evidence>
<feature type="chain" id="PRO_5023056333" evidence="1">
    <location>
        <begin position="23"/>
        <end position="102"/>
    </location>
</feature>
<dbReference type="EMBL" id="VSWC01000105">
    <property type="protein sequence ID" value="KAA1087388.1"/>
    <property type="molecule type" value="Genomic_DNA"/>
</dbReference>
<organism evidence="2 3">
    <name type="scientific">Puccinia graminis f. sp. tritici</name>
    <dbReference type="NCBI Taxonomy" id="56615"/>
    <lineage>
        <taxon>Eukaryota</taxon>
        <taxon>Fungi</taxon>
        <taxon>Dikarya</taxon>
        <taxon>Basidiomycota</taxon>
        <taxon>Pucciniomycotina</taxon>
        <taxon>Pucciniomycetes</taxon>
        <taxon>Pucciniales</taxon>
        <taxon>Pucciniaceae</taxon>
        <taxon>Puccinia</taxon>
    </lineage>
</organism>
<proteinExistence type="predicted"/>
<keyword evidence="1" id="KW-0732">Signal</keyword>
<reference evidence="2 3" key="1">
    <citation type="submission" date="2019-05" db="EMBL/GenBank/DDBJ databases">
        <title>Emergence of the Ug99 lineage of the wheat stem rust pathogen through somatic hybridization.</title>
        <authorList>
            <person name="Li F."/>
            <person name="Upadhyaya N.M."/>
            <person name="Sperschneider J."/>
            <person name="Matny O."/>
            <person name="Nguyen-Phuc H."/>
            <person name="Mago R."/>
            <person name="Raley C."/>
            <person name="Miller M.E."/>
            <person name="Silverstein K.A.T."/>
            <person name="Henningsen E."/>
            <person name="Hirsch C.D."/>
            <person name="Visser B."/>
            <person name="Pretorius Z.A."/>
            <person name="Steffenson B.J."/>
            <person name="Schwessinger B."/>
            <person name="Dodds P.N."/>
            <person name="Figueroa M."/>
        </authorList>
    </citation>
    <scope>NUCLEOTIDE SEQUENCE [LARGE SCALE GENOMIC DNA]</scope>
    <source>
        <strain evidence="2">21-0</strain>
    </source>
</reference>
<feature type="signal peptide" evidence="1">
    <location>
        <begin position="1"/>
        <end position="22"/>
    </location>
</feature>
<name>A0A5B0NHD1_PUCGR</name>
<dbReference type="Proteomes" id="UP000324748">
    <property type="component" value="Unassembled WGS sequence"/>
</dbReference>
<keyword evidence="3" id="KW-1185">Reference proteome</keyword>
<dbReference type="AlphaFoldDB" id="A0A5B0NHD1"/>
<evidence type="ECO:0000313" key="2">
    <source>
        <dbReference type="EMBL" id="KAA1087388.1"/>
    </source>
</evidence>